<accession>A0A381NXH1</accession>
<evidence type="ECO:0000259" key="2">
    <source>
        <dbReference type="Pfam" id="PF01408"/>
    </source>
</evidence>
<evidence type="ECO:0000256" key="1">
    <source>
        <dbReference type="ARBA" id="ARBA00023002"/>
    </source>
</evidence>
<dbReference type="Gene3D" id="3.30.360.10">
    <property type="entry name" value="Dihydrodipicolinate Reductase, domain 2"/>
    <property type="match status" value="1"/>
</dbReference>
<evidence type="ECO:0000259" key="3">
    <source>
        <dbReference type="Pfam" id="PF22725"/>
    </source>
</evidence>
<dbReference type="SUPFAM" id="SSF55347">
    <property type="entry name" value="Glyceraldehyde-3-phosphate dehydrogenase-like, C-terminal domain"/>
    <property type="match status" value="1"/>
</dbReference>
<feature type="domain" description="Gfo/Idh/MocA-like oxidoreductase N-terminal" evidence="2">
    <location>
        <begin position="6"/>
        <end position="117"/>
    </location>
</feature>
<organism evidence="4">
    <name type="scientific">marine metagenome</name>
    <dbReference type="NCBI Taxonomy" id="408172"/>
    <lineage>
        <taxon>unclassified sequences</taxon>
        <taxon>metagenomes</taxon>
        <taxon>ecological metagenomes</taxon>
    </lineage>
</organism>
<dbReference type="Pfam" id="PF22725">
    <property type="entry name" value="GFO_IDH_MocA_C3"/>
    <property type="match status" value="1"/>
</dbReference>
<gene>
    <name evidence="4" type="ORF">METZ01_LOCUS12170</name>
</gene>
<sequence length="355" mass="39494">MENGIIRVGLIGAGANTRLRHIPGLREREGVEIVAVANRSRASGEAIASEYEIPTVYDNWLELMESDEIDAVCIGTWPYMHRTLVLAALENDKHVLTEARMAMDAQEAHEMLDASRQFPHLVTQIVPAPQTLQVDQTVQEIIAGGQMGQLLALRLRVCDYHGRADRSDTFMNTEGHLHWRQNRLLSGYNIMGMGIWYEALMRYVGPATRVMAMTHVFTNQRMDENGVLRGVSIPDHVNVLAEFASGVQADLSWSTITGLQTGSDLWIFGSEGTIKLEGPPFDKVLVGKPGDTELKEHPIAEDKRGKWQVEGDFIDSIRGIKPVTHTPFDVGVQYMEFTEAVTRSAQSGQAVYLPL</sequence>
<dbReference type="GO" id="GO:0016491">
    <property type="term" value="F:oxidoreductase activity"/>
    <property type="evidence" value="ECO:0007669"/>
    <property type="project" value="UniProtKB-KW"/>
</dbReference>
<dbReference type="InterPro" id="IPR055170">
    <property type="entry name" value="GFO_IDH_MocA-like_dom"/>
</dbReference>
<dbReference type="InterPro" id="IPR036291">
    <property type="entry name" value="NAD(P)-bd_dom_sf"/>
</dbReference>
<protein>
    <submittedName>
        <fullName evidence="4">Uncharacterized protein</fullName>
    </submittedName>
</protein>
<keyword evidence="1" id="KW-0560">Oxidoreductase</keyword>
<dbReference type="PANTHER" id="PTHR43818:SF11">
    <property type="entry name" value="BCDNA.GH03377"/>
    <property type="match status" value="1"/>
</dbReference>
<dbReference type="PANTHER" id="PTHR43818">
    <property type="entry name" value="BCDNA.GH03377"/>
    <property type="match status" value="1"/>
</dbReference>
<dbReference type="InterPro" id="IPR050463">
    <property type="entry name" value="Gfo/Idh/MocA_oxidrdct_glycsds"/>
</dbReference>
<dbReference type="AlphaFoldDB" id="A0A381NXH1"/>
<dbReference type="Gene3D" id="3.40.50.720">
    <property type="entry name" value="NAD(P)-binding Rossmann-like Domain"/>
    <property type="match status" value="1"/>
</dbReference>
<feature type="domain" description="GFO/IDH/MocA-like oxidoreductase" evidence="3">
    <location>
        <begin position="136"/>
        <end position="274"/>
    </location>
</feature>
<reference evidence="4" key="1">
    <citation type="submission" date="2018-05" db="EMBL/GenBank/DDBJ databases">
        <authorList>
            <person name="Lanie J.A."/>
            <person name="Ng W.-L."/>
            <person name="Kazmierczak K.M."/>
            <person name="Andrzejewski T.M."/>
            <person name="Davidsen T.M."/>
            <person name="Wayne K.J."/>
            <person name="Tettelin H."/>
            <person name="Glass J.I."/>
            <person name="Rusch D."/>
            <person name="Podicherti R."/>
            <person name="Tsui H.-C.T."/>
            <person name="Winkler M.E."/>
        </authorList>
    </citation>
    <scope>NUCLEOTIDE SEQUENCE</scope>
</reference>
<evidence type="ECO:0000313" key="4">
    <source>
        <dbReference type="EMBL" id="SUZ59316.1"/>
    </source>
</evidence>
<dbReference type="EMBL" id="UINC01000670">
    <property type="protein sequence ID" value="SUZ59316.1"/>
    <property type="molecule type" value="Genomic_DNA"/>
</dbReference>
<dbReference type="Pfam" id="PF01408">
    <property type="entry name" value="GFO_IDH_MocA"/>
    <property type="match status" value="1"/>
</dbReference>
<proteinExistence type="predicted"/>
<dbReference type="InterPro" id="IPR000683">
    <property type="entry name" value="Gfo/Idh/MocA-like_OxRdtase_N"/>
</dbReference>
<dbReference type="GO" id="GO:0000166">
    <property type="term" value="F:nucleotide binding"/>
    <property type="evidence" value="ECO:0007669"/>
    <property type="project" value="InterPro"/>
</dbReference>
<dbReference type="SUPFAM" id="SSF51735">
    <property type="entry name" value="NAD(P)-binding Rossmann-fold domains"/>
    <property type="match status" value="1"/>
</dbReference>
<name>A0A381NXH1_9ZZZZ</name>